<proteinExistence type="predicted"/>
<accession>A0A8K0JBX3</accession>
<evidence type="ECO:0000313" key="3">
    <source>
        <dbReference type="Proteomes" id="UP000811619"/>
    </source>
</evidence>
<dbReference type="EMBL" id="SRPY01000064">
    <property type="protein sequence ID" value="KAG5929304.1"/>
    <property type="molecule type" value="Genomic_DNA"/>
</dbReference>
<protein>
    <submittedName>
        <fullName evidence="2">Uncharacterized protein</fullName>
    </submittedName>
</protein>
<evidence type="ECO:0000256" key="1">
    <source>
        <dbReference type="SAM" id="MobiDB-lite"/>
    </source>
</evidence>
<feature type="compositionally biased region" description="Basic and acidic residues" evidence="1">
    <location>
        <begin position="60"/>
        <end position="80"/>
    </location>
</feature>
<evidence type="ECO:0000313" key="2">
    <source>
        <dbReference type="EMBL" id="KAG5929304.1"/>
    </source>
</evidence>
<dbReference type="Proteomes" id="UP000811619">
    <property type="component" value="Unassembled WGS sequence"/>
</dbReference>
<reference evidence="2" key="1">
    <citation type="journal article" date="2020" name="bioRxiv">
        <title>Whole genome comparisons of ergot fungi reveals the divergence and evolution of species within the genus Claviceps are the result of varying mechanisms driving genome evolution and host range expansion.</title>
        <authorList>
            <person name="Wyka S.A."/>
            <person name="Mondo S.J."/>
            <person name="Liu M."/>
            <person name="Dettman J."/>
            <person name="Nalam V."/>
            <person name="Broders K.D."/>
        </authorList>
    </citation>
    <scope>NUCLEOTIDE SEQUENCE</scope>
    <source>
        <strain evidence="2">CCC 489</strain>
    </source>
</reference>
<name>A0A8K0JBX3_9HYPO</name>
<organism evidence="2 3">
    <name type="scientific">Claviceps africana</name>
    <dbReference type="NCBI Taxonomy" id="83212"/>
    <lineage>
        <taxon>Eukaryota</taxon>
        <taxon>Fungi</taxon>
        <taxon>Dikarya</taxon>
        <taxon>Ascomycota</taxon>
        <taxon>Pezizomycotina</taxon>
        <taxon>Sordariomycetes</taxon>
        <taxon>Hypocreomycetidae</taxon>
        <taxon>Hypocreales</taxon>
        <taxon>Clavicipitaceae</taxon>
        <taxon>Claviceps</taxon>
    </lineage>
</organism>
<feature type="region of interest" description="Disordered" evidence="1">
    <location>
        <begin position="1"/>
        <end position="80"/>
    </location>
</feature>
<keyword evidence="3" id="KW-1185">Reference proteome</keyword>
<comment type="caution">
    <text evidence="2">The sequence shown here is derived from an EMBL/GenBank/DDBJ whole genome shotgun (WGS) entry which is preliminary data.</text>
</comment>
<sequence>MLDAGRPEPQPKQATSGQEPKLTAQIGKPGRTLQKVETYRPPRGASEPATRGGGFGNREAGCRKPDAAYDAAEDRDVAKTERRWWQDGRIERREN</sequence>
<gene>
    <name evidence="2" type="ORF">E4U42_006370</name>
</gene>
<dbReference type="AlphaFoldDB" id="A0A8K0JBX3"/>